<dbReference type="STRING" id="436010.A0A165WXG0"/>
<protein>
    <recommendedName>
        <fullName evidence="4">CxC1-like cysteine cluster associated with KDZ transposases domain-containing protein</fullName>
    </recommendedName>
</protein>
<reference evidence="2 3" key="1">
    <citation type="journal article" date="2016" name="Mol. Biol. Evol.">
        <title>Comparative Genomics of Early-Diverging Mushroom-Forming Fungi Provides Insights into the Origins of Lignocellulose Decay Capabilities.</title>
        <authorList>
            <person name="Nagy L.G."/>
            <person name="Riley R."/>
            <person name="Tritt A."/>
            <person name="Adam C."/>
            <person name="Daum C."/>
            <person name="Floudas D."/>
            <person name="Sun H."/>
            <person name="Yadav J.S."/>
            <person name="Pangilinan J."/>
            <person name="Larsson K.H."/>
            <person name="Matsuura K."/>
            <person name="Barry K."/>
            <person name="Labutti K."/>
            <person name="Kuo R."/>
            <person name="Ohm R.A."/>
            <person name="Bhattacharya S.S."/>
            <person name="Shirouzu T."/>
            <person name="Yoshinaga Y."/>
            <person name="Martin F.M."/>
            <person name="Grigoriev I.V."/>
            <person name="Hibbett D.S."/>
        </authorList>
    </citation>
    <scope>NUCLEOTIDE SEQUENCE [LARGE SCALE GENOMIC DNA]</scope>
    <source>
        <strain evidence="2 3">CBS 109695</strain>
    </source>
</reference>
<dbReference type="InterPro" id="IPR040521">
    <property type="entry name" value="KDZ"/>
</dbReference>
<evidence type="ECO:0000313" key="3">
    <source>
        <dbReference type="Proteomes" id="UP000076532"/>
    </source>
</evidence>
<dbReference type="EMBL" id="KV417734">
    <property type="protein sequence ID" value="KZP08003.1"/>
    <property type="molecule type" value="Genomic_DNA"/>
</dbReference>
<sequence length="813" mass="92927">MRPIRQKHNELANISLIREGLLGCSPEAPSVAFSLETLELYHRLRRRHGQLSIQTMVRVLCDFHDYTYHTCHREQLDIAFDAYLDILRRVEQLVNVELGRDGPHWRARNACPPCHYELEDELPLVPRAWYAQDSNYSMKRTANAGLVDQRHFPSTYNLSRGEVDVFKDEVKRKAPDAAPDGPDEPGDVTDAQDVQTACVKNWKAANSANKKSAFEIYDTNGIFPVACRHGLVITFTEIVRSNELAKYPLATTNFLLDVFGPDVGLGADIGCSFIETVKHSVLLKDKASRLRLQVVVNAFHGWAHNHLCQLQYHPLYRKGAGLEDLETLERIFSASNTIAQTIHHATKFHWLQAVDLHFRQWDEQKYQELSSFMFNNYKQALVIIGDYTPQLAAFKAQFLVTDTDIEGWITQEHEFLQELKDEPEERVLAVAYVEALMLLQTADEKWTRVSNVFASTSFSDVSNYNANTRATARLEADRRAAMEQQLVAIHAVTDLEAKLEITGGRWTHDHPEYIATREYMVQREYHRALDKIQQLVVQRLFELSKANLSGMGYKLRESIWRALKVRSKAIQCALDGYNAVAPLMKPPAPKLEWKQIMDYVFVSEFELLKHSRSHQDITNQPWSRPVYREATSKYFKLLRAHEEITRVNIEARRLRTAIRDEHLLYETHITCLKVSDTLLAAELQARYATRRRVNVLHSRKLDKLEALSGFTGIRGAGTRCGAQALQEEEGTGGDSEDAAMRAFMTRADREQRAVINGDEEEGEAKEDDLLHGQEHDEDVDELAVRMSEVVVDEPVHVPLINGVPSNMLNSWSL</sequence>
<feature type="compositionally biased region" description="Acidic residues" evidence="1">
    <location>
        <begin position="757"/>
        <end position="766"/>
    </location>
</feature>
<evidence type="ECO:0000256" key="1">
    <source>
        <dbReference type="SAM" id="MobiDB-lite"/>
    </source>
</evidence>
<gene>
    <name evidence="2" type="ORF">FIBSPDRAFT_762108</name>
</gene>
<accession>A0A165WXG0</accession>
<dbReference type="AlphaFoldDB" id="A0A165WXG0"/>
<organism evidence="2 3">
    <name type="scientific">Athelia psychrophila</name>
    <dbReference type="NCBI Taxonomy" id="1759441"/>
    <lineage>
        <taxon>Eukaryota</taxon>
        <taxon>Fungi</taxon>
        <taxon>Dikarya</taxon>
        <taxon>Basidiomycota</taxon>
        <taxon>Agaricomycotina</taxon>
        <taxon>Agaricomycetes</taxon>
        <taxon>Agaricomycetidae</taxon>
        <taxon>Atheliales</taxon>
        <taxon>Atheliaceae</taxon>
        <taxon>Athelia</taxon>
    </lineage>
</organism>
<feature type="region of interest" description="Disordered" evidence="1">
    <location>
        <begin position="754"/>
        <end position="773"/>
    </location>
</feature>
<dbReference type="PANTHER" id="PTHR33096:SF1">
    <property type="entry name" value="CXC1-LIKE CYSTEINE CLUSTER ASSOCIATED WITH KDZ TRANSPOSASES DOMAIN-CONTAINING PROTEIN"/>
    <property type="match status" value="1"/>
</dbReference>
<proteinExistence type="predicted"/>
<evidence type="ECO:0008006" key="4">
    <source>
        <dbReference type="Google" id="ProtNLM"/>
    </source>
</evidence>
<dbReference type="Pfam" id="PF18758">
    <property type="entry name" value="KDZ"/>
    <property type="match status" value="1"/>
</dbReference>
<evidence type="ECO:0000313" key="2">
    <source>
        <dbReference type="EMBL" id="KZP08003.1"/>
    </source>
</evidence>
<keyword evidence="3" id="KW-1185">Reference proteome</keyword>
<dbReference type="PANTHER" id="PTHR33096">
    <property type="entry name" value="CXC2 DOMAIN-CONTAINING PROTEIN"/>
    <property type="match status" value="1"/>
</dbReference>
<dbReference type="Proteomes" id="UP000076532">
    <property type="component" value="Unassembled WGS sequence"/>
</dbReference>
<name>A0A165WXG0_9AGAM</name>
<dbReference type="OrthoDB" id="3251205at2759"/>